<reference evidence="2 3" key="1">
    <citation type="journal article" date="2021" name="Sci. Rep.">
        <title>The distribution of antibiotic resistance genes in chicken gut microbiota commensals.</title>
        <authorList>
            <person name="Juricova H."/>
            <person name="Matiasovicova J."/>
            <person name="Kubasova T."/>
            <person name="Cejkova D."/>
            <person name="Rychlik I."/>
        </authorList>
    </citation>
    <scope>NUCLEOTIDE SEQUENCE [LARGE SCALE GENOMIC DNA]</scope>
    <source>
        <strain evidence="2 3">An435</strain>
    </source>
</reference>
<dbReference type="InterPro" id="IPR017439">
    <property type="entry name" value="Amidohydrolase"/>
</dbReference>
<dbReference type="Gene3D" id="3.30.70.360">
    <property type="match status" value="1"/>
</dbReference>
<dbReference type="RefSeq" id="WP_133015660.1">
    <property type="nucleotide sequence ID" value="NZ_JACJLL010000076.1"/>
</dbReference>
<dbReference type="SUPFAM" id="SSF55031">
    <property type="entry name" value="Bacterial exopeptidase dimerisation domain"/>
    <property type="match status" value="1"/>
</dbReference>
<dbReference type="NCBIfam" id="TIGR01891">
    <property type="entry name" value="amidohydrolases"/>
    <property type="match status" value="1"/>
</dbReference>
<comment type="caution">
    <text evidence="2">The sequence shown here is derived from an EMBL/GenBank/DDBJ whole genome shotgun (WGS) entry which is preliminary data.</text>
</comment>
<dbReference type="Pfam" id="PF01546">
    <property type="entry name" value="Peptidase_M20"/>
    <property type="match status" value="1"/>
</dbReference>
<dbReference type="InterPro" id="IPR036264">
    <property type="entry name" value="Bact_exopeptidase_dim_dom"/>
</dbReference>
<name>A0ABS2FI75_9CLOT</name>
<keyword evidence="3" id="KW-1185">Reference proteome</keyword>
<dbReference type="SUPFAM" id="SSF53187">
    <property type="entry name" value="Zn-dependent exopeptidases"/>
    <property type="match status" value="1"/>
</dbReference>
<protein>
    <submittedName>
        <fullName evidence="2">Amidohydrolase</fullName>
    </submittedName>
</protein>
<feature type="domain" description="Peptidase M20 dimerisation" evidence="1">
    <location>
        <begin position="182"/>
        <end position="277"/>
    </location>
</feature>
<evidence type="ECO:0000313" key="3">
    <source>
        <dbReference type="Proteomes" id="UP000767334"/>
    </source>
</evidence>
<sequence>MDILKETKLIGNYIISLRKDFHKYPELSMEEHRTSRRIKEELDKIGVKYENGIKTEVVATIGKGEGRVIALRADMDALRIQENTDVRYASANKGIMHACGHDAHMASLLGAAMILKKHEDSIPGKILLIFQPAEESSCGAKLISEHGYLDEVDEIFGLHVFGDIECGKISIEEGPRMAASNKFTIKITGKSGHAGKPHQCVDATLVCAAIVMNLQSIISREIDPVNSAVVTVGHIKSGETHNIISGDAIIEGTIRTFNATTAKHIQTSIKRIAYSTALAYGATASVEYGVTHHPAVINDSGAVKTALDAAKKIFDEKDIIKIPRMMLGEDFSIYQKRIPGVFVFVGAGNEEIGRDYPNHNDKFNIDERAVLISTQLYVAYALEAICKESRKQLLD</sequence>
<dbReference type="PANTHER" id="PTHR11014">
    <property type="entry name" value="PEPTIDASE M20 FAMILY MEMBER"/>
    <property type="match status" value="1"/>
</dbReference>
<evidence type="ECO:0000259" key="1">
    <source>
        <dbReference type="Pfam" id="PF07687"/>
    </source>
</evidence>
<dbReference type="EMBL" id="JACJLL010000076">
    <property type="protein sequence ID" value="MBM6820002.1"/>
    <property type="molecule type" value="Genomic_DNA"/>
</dbReference>
<dbReference type="Proteomes" id="UP000767334">
    <property type="component" value="Unassembled WGS sequence"/>
</dbReference>
<dbReference type="Pfam" id="PF07687">
    <property type="entry name" value="M20_dimer"/>
    <property type="match status" value="1"/>
</dbReference>
<dbReference type="PIRSF" id="PIRSF005962">
    <property type="entry name" value="Pept_M20D_amidohydro"/>
    <property type="match status" value="1"/>
</dbReference>
<dbReference type="InterPro" id="IPR002933">
    <property type="entry name" value="Peptidase_M20"/>
</dbReference>
<proteinExistence type="predicted"/>
<dbReference type="InterPro" id="IPR011650">
    <property type="entry name" value="Peptidase_M20_dimer"/>
</dbReference>
<dbReference type="Gene3D" id="3.40.630.10">
    <property type="entry name" value="Zn peptidases"/>
    <property type="match status" value="1"/>
</dbReference>
<accession>A0ABS2FI75</accession>
<organism evidence="2 3">
    <name type="scientific">Clostridium saudiense</name>
    <dbReference type="NCBI Taxonomy" id="1414720"/>
    <lineage>
        <taxon>Bacteria</taxon>
        <taxon>Bacillati</taxon>
        <taxon>Bacillota</taxon>
        <taxon>Clostridia</taxon>
        <taxon>Eubacteriales</taxon>
        <taxon>Clostridiaceae</taxon>
        <taxon>Clostridium</taxon>
    </lineage>
</organism>
<gene>
    <name evidence="2" type="ORF">H6A19_11760</name>
</gene>
<dbReference type="PANTHER" id="PTHR11014:SF63">
    <property type="entry name" value="METALLOPEPTIDASE, PUTATIVE (AFU_ORTHOLOGUE AFUA_6G09600)-RELATED"/>
    <property type="match status" value="1"/>
</dbReference>
<evidence type="ECO:0000313" key="2">
    <source>
        <dbReference type="EMBL" id="MBM6820002.1"/>
    </source>
</evidence>